<dbReference type="RefSeq" id="WP_133585169.1">
    <property type="nucleotide sequence ID" value="NZ_SNYV01000015.1"/>
</dbReference>
<evidence type="ECO:0000313" key="3">
    <source>
        <dbReference type="EMBL" id="TDQ76344.1"/>
    </source>
</evidence>
<dbReference type="Pfam" id="PF18911">
    <property type="entry name" value="PKD_4"/>
    <property type="match status" value="1"/>
</dbReference>
<dbReference type="Gene3D" id="2.60.40.10">
    <property type="entry name" value="Immunoglobulins"/>
    <property type="match status" value="1"/>
</dbReference>
<dbReference type="SUPFAM" id="SSF49344">
    <property type="entry name" value="CBD9-like"/>
    <property type="match status" value="1"/>
</dbReference>
<feature type="domain" description="PKD" evidence="2">
    <location>
        <begin position="59"/>
        <end position="90"/>
    </location>
</feature>
<dbReference type="InterPro" id="IPR013783">
    <property type="entry name" value="Ig-like_fold"/>
</dbReference>
<dbReference type="OrthoDB" id="7443339at2"/>
<reference evidence="3 4" key="1">
    <citation type="submission" date="2019-03" db="EMBL/GenBank/DDBJ databases">
        <title>Genomic Encyclopedia of Archaeal and Bacterial Type Strains, Phase II (KMG-II): from individual species to whole genera.</title>
        <authorList>
            <person name="Goeker M."/>
        </authorList>
    </citation>
    <scope>NUCLEOTIDE SEQUENCE [LARGE SCALE GENOMIC DNA]</scope>
    <source>
        <strain evidence="3 4">DSM 28353</strain>
    </source>
</reference>
<sequence length="290" mass="31719">MQNAIKNKKFNLLLFLLVSVVFHACKEDNYIPQTDLLYDVTVDGATATFTIKTEGVSNYEWDFGDGQKSTDANPVHTYPGKGKYVPTLRALVSGKTTEASTVLRIAKTSPIKIDDSTLDDWDNVTKDIIPLGTDKGVLNMVKMDYDGNYIYLYVEMVGKKSDAAIFDIYMDSDNNPGTGLLTGTFTAGGYDILLEGQLLTTGVDIFYHNSNDQNAFSFAQQSIADAYKVGTVKEASGVIKFEMRIARGKLKGLTGQGMRIGLQAIKNDWSETLGSAPNVGSSSYLLDMSE</sequence>
<dbReference type="SUPFAM" id="SSF49299">
    <property type="entry name" value="PKD domain"/>
    <property type="match status" value="1"/>
</dbReference>
<dbReference type="CDD" id="cd00146">
    <property type="entry name" value="PKD"/>
    <property type="match status" value="1"/>
</dbReference>
<dbReference type="AlphaFoldDB" id="A0A4V3DDF2"/>
<evidence type="ECO:0000259" key="2">
    <source>
        <dbReference type="PROSITE" id="PS50093"/>
    </source>
</evidence>
<evidence type="ECO:0000313" key="4">
    <source>
        <dbReference type="Proteomes" id="UP000295292"/>
    </source>
</evidence>
<name>A0A4V3DDF2_9SPHI</name>
<keyword evidence="4" id="KW-1185">Reference proteome</keyword>
<dbReference type="EMBL" id="SNYV01000015">
    <property type="protein sequence ID" value="TDQ76344.1"/>
    <property type="molecule type" value="Genomic_DNA"/>
</dbReference>
<protein>
    <submittedName>
        <fullName evidence="3">PKD repeat protein</fullName>
    </submittedName>
</protein>
<dbReference type="SMART" id="SM00089">
    <property type="entry name" value="PKD"/>
    <property type="match status" value="1"/>
</dbReference>
<evidence type="ECO:0000256" key="1">
    <source>
        <dbReference type="SAM" id="SignalP"/>
    </source>
</evidence>
<accession>A0A4V3DDF2</accession>
<dbReference type="Proteomes" id="UP000295292">
    <property type="component" value="Unassembled WGS sequence"/>
</dbReference>
<feature type="chain" id="PRO_5020389393" evidence="1">
    <location>
        <begin position="25"/>
        <end position="290"/>
    </location>
</feature>
<dbReference type="InterPro" id="IPR022409">
    <property type="entry name" value="PKD/Chitinase_dom"/>
</dbReference>
<dbReference type="InterPro" id="IPR000601">
    <property type="entry name" value="PKD_dom"/>
</dbReference>
<feature type="signal peptide" evidence="1">
    <location>
        <begin position="1"/>
        <end position="24"/>
    </location>
</feature>
<gene>
    <name evidence="3" type="ORF">CLV99_2931</name>
</gene>
<proteinExistence type="predicted"/>
<keyword evidence="1" id="KW-0732">Signal</keyword>
<dbReference type="InterPro" id="IPR035986">
    <property type="entry name" value="PKD_dom_sf"/>
</dbReference>
<comment type="caution">
    <text evidence="3">The sequence shown here is derived from an EMBL/GenBank/DDBJ whole genome shotgun (WGS) entry which is preliminary data.</text>
</comment>
<organism evidence="3 4">
    <name type="scientific">Sphingobacterium yanglingense</name>
    <dbReference type="NCBI Taxonomy" id="1437280"/>
    <lineage>
        <taxon>Bacteria</taxon>
        <taxon>Pseudomonadati</taxon>
        <taxon>Bacteroidota</taxon>
        <taxon>Sphingobacteriia</taxon>
        <taxon>Sphingobacteriales</taxon>
        <taxon>Sphingobacteriaceae</taxon>
        <taxon>Sphingobacterium</taxon>
    </lineage>
</organism>
<dbReference type="PROSITE" id="PS50093">
    <property type="entry name" value="PKD"/>
    <property type="match status" value="1"/>
</dbReference>